<gene>
    <name evidence="3" type="ORF">M0639_31195</name>
</gene>
<dbReference type="InterPro" id="IPR046675">
    <property type="entry name" value="DUF6545"/>
</dbReference>
<evidence type="ECO:0000259" key="2">
    <source>
        <dbReference type="Pfam" id="PF20182"/>
    </source>
</evidence>
<sequence>MRNHLPLSIDLAILVFAWLVVSARFVLVRTRHAQIVTVLILCFTAVNTLKFGPINDVLTSAIDARAVRLIAHILCVAAAAAAAWAAASAVGRLRPGLLIFGLVAATVGLASLDAFAGNRAQVIESVDPEVFSLSYFTIYAGAIVVFEVYAVIVLAAAIRTDKPHAGLLAPAAATAALFLATGLNAISLLWYAVRAATGDIGPAEQLQRNTNGNLFAYFTLVVALVGSAAVIRRTAERSSVRSAVNVTELRRLWEDLTDAAPGVKFDMRHFEPDARVVRMITECIDAIYELGIDPETATRSDLLERNLDGNRSELLAETHISARDVFNLAKRWDAKSLQG</sequence>
<geneLocation type="plasmid" evidence="3 4">
    <name>pdjl-6-4</name>
</geneLocation>
<dbReference type="RefSeq" id="WP_064075224.1">
    <property type="nucleotide sequence ID" value="NZ_CP096567.1"/>
</dbReference>
<keyword evidence="1" id="KW-0472">Membrane</keyword>
<keyword evidence="4" id="KW-1185">Reference proteome</keyword>
<feature type="transmembrane region" description="Helical" evidence="1">
    <location>
        <begin position="136"/>
        <end position="158"/>
    </location>
</feature>
<feature type="transmembrane region" description="Helical" evidence="1">
    <location>
        <begin position="69"/>
        <end position="90"/>
    </location>
</feature>
<evidence type="ECO:0000256" key="1">
    <source>
        <dbReference type="SAM" id="Phobius"/>
    </source>
</evidence>
<protein>
    <recommendedName>
        <fullName evidence="2">DUF6545 domain-containing protein</fullName>
    </recommendedName>
</protein>
<dbReference type="Proteomes" id="UP000831484">
    <property type="component" value="Plasmid pdjl-6-4"/>
</dbReference>
<dbReference type="EMBL" id="CP096567">
    <property type="protein sequence ID" value="UPU46680.1"/>
    <property type="molecule type" value="Genomic_DNA"/>
</dbReference>
<feature type="transmembrane region" description="Helical" evidence="1">
    <location>
        <begin position="33"/>
        <end position="49"/>
    </location>
</feature>
<reference evidence="4" key="1">
    <citation type="journal article" date="2022" name="Environ. Microbiol.">
        <title>Functional analysis, diversity, and distribution of carbendazim hydrolases MheI and CbmA, responsible for the initial step in carbendazim degradation.</title>
        <authorList>
            <person name="Zhang M."/>
            <person name="Bai X."/>
            <person name="Li Q."/>
            <person name="Zhang L."/>
            <person name="Zhu Q."/>
            <person name="Gao S."/>
            <person name="Ke Z."/>
            <person name="Jiang M."/>
            <person name="Hu J."/>
            <person name="Qiu J."/>
            <person name="Hong Q."/>
        </authorList>
    </citation>
    <scope>NUCLEOTIDE SEQUENCE [LARGE SCALE GENOMIC DNA]</scope>
    <source>
        <strain evidence="4">djl-6</strain>
    </source>
</reference>
<evidence type="ECO:0000313" key="3">
    <source>
        <dbReference type="EMBL" id="UPU46680.1"/>
    </source>
</evidence>
<feature type="transmembrane region" description="Helical" evidence="1">
    <location>
        <begin position="97"/>
        <end position="116"/>
    </location>
</feature>
<keyword evidence="1" id="KW-0812">Transmembrane</keyword>
<keyword evidence="3" id="KW-0614">Plasmid</keyword>
<feature type="transmembrane region" description="Helical" evidence="1">
    <location>
        <begin position="213"/>
        <end position="231"/>
    </location>
</feature>
<keyword evidence="1" id="KW-1133">Transmembrane helix</keyword>
<feature type="transmembrane region" description="Helical" evidence="1">
    <location>
        <begin position="165"/>
        <end position="193"/>
    </location>
</feature>
<feature type="transmembrane region" description="Helical" evidence="1">
    <location>
        <begin position="6"/>
        <end position="26"/>
    </location>
</feature>
<organism evidence="3 4">
    <name type="scientific">Rhodococcus qingshengii JCM 15477</name>
    <dbReference type="NCBI Taxonomy" id="1303681"/>
    <lineage>
        <taxon>Bacteria</taxon>
        <taxon>Bacillati</taxon>
        <taxon>Actinomycetota</taxon>
        <taxon>Actinomycetes</taxon>
        <taxon>Mycobacteriales</taxon>
        <taxon>Nocardiaceae</taxon>
        <taxon>Rhodococcus</taxon>
        <taxon>Rhodococcus erythropolis group</taxon>
    </lineage>
</organism>
<evidence type="ECO:0000313" key="4">
    <source>
        <dbReference type="Proteomes" id="UP000831484"/>
    </source>
</evidence>
<feature type="domain" description="DUF6545" evidence="2">
    <location>
        <begin position="242"/>
        <end position="309"/>
    </location>
</feature>
<proteinExistence type="predicted"/>
<dbReference type="Pfam" id="PF20182">
    <property type="entry name" value="DUF6545"/>
    <property type="match status" value="1"/>
</dbReference>
<dbReference type="AlphaFoldDB" id="A0AB38RMS5"/>
<accession>A0AB38RMS5</accession>
<name>A0AB38RMS5_RHOSG</name>